<reference evidence="2" key="1">
    <citation type="journal article" date="2008" name="Nat. Genet.">
        <title>The Pristionchus pacificus genome provides a unique perspective on nematode lifestyle and parasitism.</title>
        <authorList>
            <person name="Dieterich C."/>
            <person name="Clifton S.W."/>
            <person name="Schuster L.N."/>
            <person name="Chinwalla A."/>
            <person name="Delehaunty K."/>
            <person name="Dinkelacker I."/>
            <person name="Fulton L."/>
            <person name="Fulton R."/>
            <person name="Godfrey J."/>
            <person name="Minx P."/>
            <person name="Mitreva M."/>
            <person name="Roeseler W."/>
            <person name="Tian H."/>
            <person name="Witte H."/>
            <person name="Yang S.P."/>
            <person name="Wilson R.K."/>
            <person name="Sommer R.J."/>
        </authorList>
    </citation>
    <scope>NUCLEOTIDE SEQUENCE [LARGE SCALE GENOMIC DNA]</scope>
    <source>
        <strain evidence="2">PS312</strain>
    </source>
</reference>
<accession>A0A8R1UHR3</accession>
<organism evidence="1 2">
    <name type="scientific">Pristionchus pacificus</name>
    <name type="common">Parasitic nematode worm</name>
    <dbReference type="NCBI Taxonomy" id="54126"/>
    <lineage>
        <taxon>Eukaryota</taxon>
        <taxon>Metazoa</taxon>
        <taxon>Ecdysozoa</taxon>
        <taxon>Nematoda</taxon>
        <taxon>Chromadorea</taxon>
        <taxon>Rhabditida</taxon>
        <taxon>Rhabditina</taxon>
        <taxon>Diplogasteromorpha</taxon>
        <taxon>Diplogasteroidea</taxon>
        <taxon>Neodiplogasteridae</taxon>
        <taxon>Pristionchus</taxon>
    </lineage>
</organism>
<dbReference type="Gene3D" id="3.30.40.10">
    <property type="entry name" value="Zinc/RING finger domain, C3HC4 (zinc finger)"/>
    <property type="match status" value="1"/>
</dbReference>
<protein>
    <submittedName>
        <fullName evidence="1">RING-type domain-containing protein</fullName>
    </submittedName>
</protein>
<gene>
    <name evidence="1" type="primary">WBGene00115412</name>
</gene>
<dbReference type="InterPro" id="IPR013083">
    <property type="entry name" value="Znf_RING/FYVE/PHD"/>
</dbReference>
<dbReference type="SUPFAM" id="SSF57850">
    <property type="entry name" value="RING/U-box"/>
    <property type="match status" value="1"/>
</dbReference>
<dbReference type="EnsemblMetazoa" id="PPA25858.1">
    <property type="protein sequence ID" value="PPA25858.1"/>
    <property type="gene ID" value="WBGene00115412"/>
</dbReference>
<dbReference type="Proteomes" id="UP000005239">
    <property type="component" value="Unassembled WGS sequence"/>
</dbReference>
<dbReference type="PROSITE" id="PS50089">
    <property type="entry name" value="ZF_RING_2"/>
    <property type="match status" value="1"/>
</dbReference>
<dbReference type="SMART" id="SM00184">
    <property type="entry name" value="RING"/>
    <property type="match status" value="2"/>
</dbReference>
<dbReference type="PANTHER" id="PTHR16450">
    <property type="entry name" value="RING FINGER PROTEIN 186"/>
    <property type="match status" value="1"/>
</dbReference>
<dbReference type="PANTHER" id="PTHR16450:SF1">
    <property type="entry name" value="PROTEIN CBG12045"/>
    <property type="match status" value="1"/>
</dbReference>
<reference evidence="1" key="2">
    <citation type="submission" date="2022-06" db="UniProtKB">
        <authorList>
            <consortium name="EnsemblMetazoa"/>
        </authorList>
    </citation>
    <scope>IDENTIFICATION</scope>
    <source>
        <strain evidence="1">PS312</strain>
    </source>
</reference>
<dbReference type="AlphaFoldDB" id="A0A2A6BH98"/>
<sequence length="213" mass="23602">IPMLPRERIRDEAALLVDELRSANDICEDNSVRFSRTCRGCGSMSARYASVACGHAACRECADGIECPEAGCSKATTFVNVIETDRQCGICIVDNPRFLDVFRACGHSICGACCGQMLLNRRDPANRSSIPLVCPLCRTVSTPFSLVEEAEGDLPHAGLPSLRRAFAGELYEEARRRAMRKLIEGRKVRYEKVDYYGGSMQAPMRLFAYGKNY</sequence>
<keyword evidence="2" id="KW-1185">Reference proteome</keyword>
<dbReference type="InterPro" id="IPR001841">
    <property type="entry name" value="Znf_RING"/>
</dbReference>
<evidence type="ECO:0000313" key="2">
    <source>
        <dbReference type="Proteomes" id="UP000005239"/>
    </source>
</evidence>
<dbReference type="FunFam" id="3.30.40.10:FF:001126">
    <property type="entry name" value="G protein-coupled receptor"/>
    <property type="match status" value="1"/>
</dbReference>
<accession>A0A2A6BH98</accession>
<name>A0A2A6BH98_PRIPA</name>
<evidence type="ECO:0000313" key="1">
    <source>
        <dbReference type="EnsemblMetazoa" id="PPA25858.1"/>
    </source>
</evidence>
<proteinExistence type="predicted"/>